<dbReference type="Proteomes" id="UP001596380">
    <property type="component" value="Unassembled WGS sequence"/>
</dbReference>
<gene>
    <name evidence="1" type="ORF">ACFQKB_10910</name>
</gene>
<dbReference type="InterPro" id="IPR006764">
    <property type="entry name" value="SAM_dep_MeTrfase_SAV2177_type"/>
</dbReference>
<reference evidence="2" key="1">
    <citation type="journal article" date="2019" name="Int. J. Syst. Evol. Microbiol.">
        <title>The Global Catalogue of Microorganisms (GCM) 10K type strain sequencing project: providing services to taxonomists for standard genome sequencing and annotation.</title>
        <authorList>
            <consortium name="The Broad Institute Genomics Platform"/>
            <consortium name="The Broad Institute Genome Sequencing Center for Infectious Disease"/>
            <person name="Wu L."/>
            <person name="Ma J."/>
        </authorList>
    </citation>
    <scope>NUCLEOTIDE SEQUENCE [LARGE SCALE GENOMIC DNA]</scope>
    <source>
        <strain evidence="2">JCM 3369</strain>
    </source>
</reference>
<keyword evidence="2" id="KW-1185">Reference proteome</keyword>
<evidence type="ECO:0000313" key="2">
    <source>
        <dbReference type="Proteomes" id="UP001596380"/>
    </source>
</evidence>
<dbReference type="Gene3D" id="3.40.50.150">
    <property type="entry name" value="Vaccinia Virus protein VP39"/>
    <property type="match status" value="1"/>
</dbReference>
<protein>
    <submittedName>
        <fullName evidence="1">SAM-dependent methyltransferase</fullName>
        <ecNumber evidence="1">2.1.1.-</ecNumber>
    </submittedName>
</protein>
<keyword evidence="1" id="KW-0489">Methyltransferase</keyword>
<dbReference type="PIRSF" id="PIRSF017393">
    <property type="entry name" value="MTase_SAV2177"/>
    <property type="match status" value="1"/>
</dbReference>
<dbReference type="InterPro" id="IPR029063">
    <property type="entry name" value="SAM-dependent_MTases_sf"/>
</dbReference>
<dbReference type="EC" id="2.1.1.-" evidence="1"/>
<evidence type="ECO:0000313" key="1">
    <source>
        <dbReference type="EMBL" id="MFC6880272.1"/>
    </source>
</evidence>
<dbReference type="SUPFAM" id="SSF53335">
    <property type="entry name" value="S-adenosyl-L-methionine-dependent methyltransferases"/>
    <property type="match status" value="1"/>
</dbReference>
<accession>A0ABW2CFR0</accession>
<comment type="caution">
    <text evidence="1">The sequence shown here is derived from an EMBL/GenBank/DDBJ whole genome shotgun (WGS) entry which is preliminary data.</text>
</comment>
<dbReference type="CDD" id="cd02440">
    <property type="entry name" value="AdoMet_MTases"/>
    <property type="match status" value="1"/>
</dbReference>
<dbReference type="RefSeq" id="WP_160820752.1">
    <property type="nucleotide sequence ID" value="NZ_JBHSXE010000001.1"/>
</dbReference>
<organism evidence="1 2">
    <name type="scientific">Actinomadura yumaensis</name>
    <dbReference type="NCBI Taxonomy" id="111807"/>
    <lineage>
        <taxon>Bacteria</taxon>
        <taxon>Bacillati</taxon>
        <taxon>Actinomycetota</taxon>
        <taxon>Actinomycetes</taxon>
        <taxon>Streptosporangiales</taxon>
        <taxon>Thermomonosporaceae</taxon>
        <taxon>Actinomadura</taxon>
    </lineage>
</organism>
<proteinExistence type="predicted"/>
<sequence length="269" mass="29134">MNQRPPPPGIDASVPSPARIYDSLIGGKDNYAADRQVAARLMEINPNIQSSAIENRAFLGRAVRYIAGQGVDQFLDIGTGLPTRENVHQVAQAFHADARVLYVDYDPGVVAHARALLGKAPNVSVLEADLRDPDTILDEARRTLDFDRPVAVLLIAVLHFIPDADDPHALVRRLRDALPPGSYVAVSHTTADLGAETGDTATAEYSRMSSAQAVHRDRAAIARFMDGLEPVEPGVEFITRWRPDGAPRPPEHAVFYGAVGRKPLNNADG</sequence>
<dbReference type="Pfam" id="PF04672">
    <property type="entry name" value="Methyltransf_19"/>
    <property type="match status" value="1"/>
</dbReference>
<dbReference type="GO" id="GO:0008168">
    <property type="term" value="F:methyltransferase activity"/>
    <property type="evidence" value="ECO:0007669"/>
    <property type="project" value="UniProtKB-KW"/>
</dbReference>
<keyword evidence="1" id="KW-0808">Transferase</keyword>
<name>A0ABW2CFR0_9ACTN</name>
<dbReference type="GO" id="GO:0032259">
    <property type="term" value="P:methylation"/>
    <property type="evidence" value="ECO:0007669"/>
    <property type="project" value="UniProtKB-KW"/>
</dbReference>
<dbReference type="EMBL" id="JBHSXS010000004">
    <property type="protein sequence ID" value="MFC6880272.1"/>
    <property type="molecule type" value="Genomic_DNA"/>
</dbReference>